<dbReference type="InterPro" id="IPR031355">
    <property type="entry name" value="YBL010C/LAA2-like"/>
</dbReference>
<accession>A0A6G1HZY4</accession>
<dbReference type="PANTHER" id="PTHR38698:SF1">
    <property type="entry name" value="FUNGAL PROTEIN"/>
    <property type="match status" value="1"/>
</dbReference>
<evidence type="ECO:0000313" key="2">
    <source>
        <dbReference type="EMBL" id="KAF2401590.1"/>
    </source>
</evidence>
<dbReference type="Proteomes" id="UP000799640">
    <property type="component" value="Unassembled WGS sequence"/>
</dbReference>
<name>A0A6G1HZY4_9PEZI</name>
<feature type="region of interest" description="Disordered" evidence="1">
    <location>
        <begin position="1"/>
        <end position="130"/>
    </location>
</feature>
<sequence length="464" mass="50781">MVDELQPPRKSVELEDPGAHELASSDESEHFTDASEGNKGPDRSKAPSPIPITRVERIDDAPSYGEIPGTAAYKMREQDAVPDEIEVVPDGQRSRSASWLRPEDRPPTPATIPKIVAEKVDPEEASYGDEPGTAAYELRKADAVPDVVVKADSEASGTLPPRIDGVGSPTMSISRSQVNNDDEEEGFGDFDEFEEGQEIEDFGEFDDFQGSTEANADVSVNSPGPPPIRLPNLDFSEIRTLEDIRAACAPYLENLFPQAVPPSDGPQPSPQIFLSDRSHSLYTQLLAPPPLAPPNWLRSRIRRLFLVSLGVPVDLDEILPASKQKKLVLPSTHLATEGRSPRASSDERPTDSVARLRSEANDSSASVDSTAGKRRTGKGRRDEAVTPELDFGEAARVGDTTVARLDGMSDEELREHVGRLNELVEKAQQVLRFWEGRCEGAVKEKEAFEGVIENLVKHARKVRK</sequence>
<protein>
    <submittedName>
        <fullName evidence="2">Uncharacterized protein</fullName>
    </submittedName>
</protein>
<proteinExistence type="predicted"/>
<organism evidence="2 3">
    <name type="scientific">Trichodelitschia bisporula</name>
    <dbReference type="NCBI Taxonomy" id="703511"/>
    <lineage>
        <taxon>Eukaryota</taxon>
        <taxon>Fungi</taxon>
        <taxon>Dikarya</taxon>
        <taxon>Ascomycota</taxon>
        <taxon>Pezizomycotina</taxon>
        <taxon>Dothideomycetes</taxon>
        <taxon>Dothideomycetes incertae sedis</taxon>
        <taxon>Phaeotrichales</taxon>
        <taxon>Phaeotrichaceae</taxon>
        <taxon>Trichodelitschia</taxon>
    </lineage>
</organism>
<dbReference type="OrthoDB" id="5378975at2759"/>
<dbReference type="EMBL" id="ML996692">
    <property type="protein sequence ID" value="KAF2401590.1"/>
    <property type="molecule type" value="Genomic_DNA"/>
</dbReference>
<dbReference type="Pfam" id="PF17104">
    <property type="entry name" value="YBL010C_LAA2"/>
    <property type="match status" value="1"/>
</dbReference>
<evidence type="ECO:0000256" key="1">
    <source>
        <dbReference type="SAM" id="MobiDB-lite"/>
    </source>
</evidence>
<feature type="region of interest" description="Disordered" evidence="1">
    <location>
        <begin position="152"/>
        <end position="188"/>
    </location>
</feature>
<keyword evidence="3" id="KW-1185">Reference proteome</keyword>
<dbReference type="AlphaFoldDB" id="A0A6G1HZY4"/>
<dbReference type="PANTHER" id="PTHR38698">
    <property type="entry name" value="EXPRESSED PROTEIN"/>
    <property type="match status" value="1"/>
</dbReference>
<evidence type="ECO:0000313" key="3">
    <source>
        <dbReference type="Proteomes" id="UP000799640"/>
    </source>
</evidence>
<feature type="region of interest" description="Disordered" evidence="1">
    <location>
        <begin position="330"/>
        <end position="385"/>
    </location>
</feature>
<gene>
    <name evidence="2" type="ORF">EJ06DRAFT_528769</name>
</gene>
<feature type="compositionally biased region" description="Basic and acidic residues" evidence="1">
    <location>
        <begin position="1"/>
        <end position="19"/>
    </location>
</feature>
<reference evidence="2" key="1">
    <citation type="journal article" date="2020" name="Stud. Mycol.">
        <title>101 Dothideomycetes genomes: a test case for predicting lifestyles and emergence of pathogens.</title>
        <authorList>
            <person name="Haridas S."/>
            <person name="Albert R."/>
            <person name="Binder M."/>
            <person name="Bloem J."/>
            <person name="Labutti K."/>
            <person name="Salamov A."/>
            <person name="Andreopoulos B."/>
            <person name="Baker S."/>
            <person name="Barry K."/>
            <person name="Bills G."/>
            <person name="Bluhm B."/>
            <person name="Cannon C."/>
            <person name="Castanera R."/>
            <person name="Culley D."/>
            <person name="Daum C."/>
            <person name="Ezra D."/>
            <person name="Gonzalez J."/>
            <person name="Henrissat B."/>
            <person name="Kuo A."/>
            <person name="Liang C."/>
            <person name="Lipzen A."/>
            <person name="Lutzoni F."/>
            <person name="Magnuson J."/>
            <person name="Mondo S."/>
            <person name="Nolan M."/>
            <person name="Ohm R."/>
            <person name="Pangilinan J."/>
            <person name="Park H.-J."/>
            <person name="Ramirez L."/>
            <person name="Alfaro M."/>
            <person name="Sun H."/>
            <person name="Tritt A."/>
            <person name="Yoshinaga Y."/>
            <person name="Zwiers L.-H."/>
            <person name="Turgeon B."/>
            <person name="Goodwin S."/>
            <person name="Spatafora J."/>
            <person name="Crous P."/>
            <person name="Grigoriev I."/>
        </authorList>
    </citation>
    <scope>NUCLEOTIDE SEQUENCE</scope>
    <source>
        <strain evidence="2">CBS 262.69</strain>
    </source>
</reference>
<feature type="compositionally biased region" description="Basic and acidic residues" evidence="1">
    <location>
        <begin position="344"/>
        <end position="360"/>
    </location>
</feature>
<feature type="compositionally biased region" description="Polar residues" evidence="1">
    <location>
        <begin position="169"/>
        <end position="179"/>
    </location>
</feature>